<dbReference type="PRINTS" id="PR01035">
    <property type="entry name" value="TCRTETA"/>
</dbReference>
<feature type="transmembrane region" description="Helical" evidence="8">
    <location>
        <begin position="218"/>
        <end position="235"/>
    </location>
</feature>
<dbReference type="EMBL" id="BAABCT010000007">
    <property type="protein sequence ID" value="GAA4077996.1"/>
    <property type="molecule type" value="Genomic_DNA"/>
</dbReference>
<evidence type="ECO:0000256" key="8">
    <source>
        <dbReference type="SAM" id="Phobius"/>
    </source>
</evidence>
<comment type="caution">
    <text evidence="10">The sequence shown here is derived from an EMBL/GenBank/DDBJ whole genome shotgun (WGS) entry which is preliminary data.</text>
</comment>
<feature type="transmembrane region" description="Helical" evidence="8">
    <location>
        <begin position="349"/>
        <end position="368"/>
    </location>
</feature>
<dbReference type="InterPro" id="IPR005829">
    <property type="entry name" value="Sugar_transporter_CS"/>
</dbReference>
<feature type="transmembrane region" description="Helical" evidence="8">
    <location>
        <begin position="309"/>
        <end position="329"/>
    </location>
</feature>
<organism evidence="10 11">
    <name type="scientific">Flavobacterium cheonanense</name>
    <dbReference type="NCBI Taxonomy" id="706183"/>
    <lineage>
        <taxon>Bacteria</taxon>
        <taxon>Pseudomonadati</taxon>
        <taxon>Bacteroidota</taxon>
        <taxon>Flavobacteriia</taxon>
        <taxon>Flavobacteriales</taxon>
        <taxon>Flavobacteriaceae</taxon>
        <taxon>Flavobacterium</taxon>
    </lineage>
</organism>
<keyword evidence="11" id="KW-1185">Reference proteome</keyword>
<keyword evidence="6 8" id="KW-1133">Transmembrane helix</keyword>
<comment type="function">
    <text evidence="1">Resistance to tetracycline by an active tetracycline efflux. This is an energy-dependent process that decreases the accumulation of the antibiotic in whole cells. This protein functions as a metal-tetracycline/H(+) antiporter.</text>
</comment>
<evidence type="ECO:0000256" key="5">
    <source>
        <dbReference type="ARBA" id="ARBA00022692"/>
    </source>
</evidence>
<dbReference type="Proteomes" id="UP001500367">
    <property type="component" value="Unassembled WGS sequence"/>
</dbReference>
<dbReference type="InterPro" id="IPR001958">
    <property type="entry name" value="Tet-R_TetA/multi-R_MdtG-like"/>
</dbReference>
<feature type="transmembrane region" description="Helical" evidence="8">
    <location>
        <begin position="166"/>
        <end position="186"/>
    </location>
</feature>
<dbReference type="Pfam" id="PF07690">
    <property type="entry name" value="MFS_1"/>
    <property type="match status" value="1"/>
</dbReference>
<protein>
    <submittedName>
        <fullName evidence="10">Tetracycline resistance MFS efflux pump</fullName>
    </submittedName>
</protein>
<keyword evidence="5 8" id="KW-0812">Transmembrane</keyword>
<dbReference type="CDD" id="cd17388">
    <property type="entry name" value="MFS_TetA"/>
    <property type="match status" value="1"/>
</dbReference>
<evidence type="ECO:0000313" key="10">
    <source>
        <dbReference type="EMBL" id="GAA4077996.1"/>
    </source>
</evidence>
<dbReference type="PANTHER" id="PTHR23504:SF15">
    <property type="entry name" value="MAJOR FACILITATOR SUPERFAMILY (MFS) PROFILE DOMAIN-CONTAINING PROTEIN"/>
    <property type="match status" value="1"/>
</dbReference>
<dbReference type="InterPro" id="IPR036259">
    <property type="entry name" value="MFS_trans_sf"/>
</dbReference>
<evidence type="ECO:0000256" key="3">
    <source>
        <dbReference type="ARBA" id="ARBA00007520"/>
    </source>
</evidence>
<feature type="transmembrane region" description="Helical" evidence="8">
    <location>
        <begin position="138"/>
        <end position="160"/>
    </location>
</feature>
<evidence type="ECO:0000256" key="1">
    <source>
        <dbReference type="ARBA" id="ARBA00003279"/>
    </source>
</evidence>
<feature type="transmembrane region" description="Helical" evidence="8">
    <location>
        <begin position="255"/>
        <end position="273"/>
    </location>
</feature>
<reference evidence="11" key="1">
    <citation type="journal article" date="2019" name="Int. J. Syst. Evol. Microbiol.">
        <title>The Global Catalogue of Microorganisms (GCM) 10K type strain sequencing project: providing services to taxonomists for standard genome sequencing and annotation.</title>
        <authorList>
            <consortium name="The Broad Institute Genomics Platform"/>
            <consortium name="The Broad Institute Genome Sequencing Center for Infectious Disease"/>
            <person name="Wu L."/>
            <person name="Ma J."/>
        </authorList>
    </citation>
    <scope>NUCLEOTIDE SEQUENCE [LARGE SCALE GENOMIC DNA]</scope>
    <source>
        <strain evidence="11">JCM 17069</strain>
    </source>
</reference>
<dbReference type="PROSITE" id="PS00216">
    <property type="entry name" value="SUGAR_TRANSPORT_1"/>
    <property type="match status" value="1"/>
</dbReference>
<dbReference type="SUPFAM" id="SSF103473">
    <property type="entry name" value="MFS general substrate transporter"/>
    <property type="match status" value="1"/>
</dbReference>
<evidence type="ECO:0000256" key="6">
    <source>
        <dbReference type="ARBA" id="ARBA00022989"/>
    </source>
</evidence>
<sequence length="405" mass="44013">MASNKKSAAIGFIFITMLIDITGWGIIIPVIPKLIKELIHGDVSEAAKIGGWLTFAYAITQFVFAPFIGNLSDKFGRRPIILLSLFAFSMDYLLLAFAPTITWLFIGRIIAGISGASITTASAYIADVSTPENRAKNFGMIGAAFGLGFIIGPVIGGLLGQYGSRVPFYAAAVLCLLNFLYGYFILPESLSKDNRRAFSLKRANPIGAFMNLRKYPKLIGLVVSIFLLYTASHAVHSNWSYFTMYKFNWDEKMVGISLGAIGLLVGIVQGGLIRVINPKLGNEKSIYVGMALYTVGMFLFATATESWMMFAFLIPYCLGGIAGPAMQAVISSQVPANEQGEIQGTLSSLMSASAIVGPPMMSTVFYYFTHKEAPFQFAGAPFVLGGILMFLSTIIAYFSFKKNNK</sequence>
<feature type="transmembrane region" description="Helical" evidence="8">
    <location>
        <begin position="80"/>
        <end position="99"/>
    </location>
</feature>
<dbReference type="Gene3D" id="1.20.1250.20">
    <property type="entry name" value="MFS general substrate transporter like domains"/>
    <property type="match status" value="1"/>
</dbReference>
<evidence type="ECO:0000256" key="7">
    <source>
        <dbReference type="ARBA" id="ARBA00023136"/>
    </source>
</evidence>
<comment type="similarity">
    <text evidence="3">Belongs to the major facilitator superfamily. TCR/Tet family.</text>
</comment>
<gene>
    <name evidence="10" type="ORF">GCM10022389_24970</name>
</gene>
<dbReference type="InterPro" id="IPR020846">
    <property type="entry name" value="MFS_dom"/>
</dbReference>
<feature type="transmembrane region" description="Helical" evidence="8">
    <location>
        <begin position="285"/>
        <end position="303"/>
    </location>
</feature>
<dbReference type="InterPro" id="IPR011701">
    <property type="entry name" value="MFS"/>
</dbReference>
<evidence type="ECO:0000313" key="11">
    <source>
        <dbReference type="Proteomes" id="UP001500367"/>
    </source>
</evidence>
<evidence type="ECO:0000256" key="2">
    <source>
        <dbReference type="ARBA" id="ARBA00004141"/>
    </source>
</evidence>
<feature type="transmembrane region" description="Helical" evidence="8">
    <location>
        <begin position="380"/>
        <end position="400"/>
    </location>
</feature>
<feature type="transmembrane region" description="Helical" evidence="8">
    <location>
        <begin position="105"/>
        <end position="126"/>
    </location>
</feature>
<feature type="transmembrane region" description="Helical" evidence="8">
    <location>
        <begin position="51"/>
        <end position="68"/>
    </location>
</feature>
<accession>A0ABP7W0E1</accession>
<evidence type="ECO:0000259" key="9">
    <source>
        <dbReference type="PROSITE" id="PS50850"/>
    </source>
</evidence>
<dbReference type="PROSITE" id="PS50850">
    <property type="entry name" value="MFS"/>
    <property type="match status" value="1"/>
</dbReference>
<keyword evidence="7 8" id="KW-0472">Membrane</keyword>
<dbReference type="RefSeq" id="WP_344817019.1">
    <property type="nucleotide sequence ID" value="NZ_BAABCT010000007.1"/>
</dbReference>
<name>A0ABP7W0E1_9FLAO</name>
<feature type="domain" description="Major facilitator superfamily (MFS) profile" evidence="9">
    <location>
        <begin position="9"/>
        <end position="404"/>
    </location>
</feature>
<dbReference type="PANTHER" id="PTHR23504">
    <property type="entry name" value="MAJOR FACILITATOR SUPERFAMILY DOMAIN-CONTAINING PROTEIN 10"/>
    <property type="match status" value="1"/>
</dbReference>
<comment type="subcellular location">
    <subcellularLocation>
        <location evidence="2">Membrane</location>
        <topology evidence="2">Multi-pass membrane protein</topology>
    </subcellularLocation>
</comment>
<evidence type="ECO:0000256" key="4">
    <source>
        <dbReference type="ARBA" id="ARBA00022448"/>
    </source>
</evidence>
<proteinExistence type="inferred from homology"/>
<feature type="transmembrane region" description="Helical" evidence="8">
    <location>
        <begin position="12"/>
        <end position="31"/>
    </location>
</feature>
<keyword evidence="4" id="KW-0813">Transport</keyword>